<dbReference type="RefSeq" id="WP_074301001.1">
    <property type="nucleotide sequence ID" value="NZ_FSRU01000002.1"/>
</dbReference>
<dbReference type="OrthoDB" id="9034053at2"/>
<reference evidence="1 2" key="1">
    <citation type="submission" date="2016-11" db="EMBL/GenBank/DDBJ databases">
        <authorList>
            <person name="Jaros S."/>
            <person name="Januszkiewicz K."/>
            <person name="Wedrychowicz H."/>
        </authorList>
    </citation>
    <scope>NUCLEOTIDE SEQUENCE [LARGE SCALE GENOMIC DNA]</scope>
    <source>
        <strain evidence="1 2">GAS95</strain>
    </source>
</reference>
<accession>A0A1N6L5R8</accession>
<dbReference type="AlphaFoldDB" id="A0A1N6L5R8"/>
<evidence type="ECO:0000313" key="1">
    <source>
        <dbReference type="EMBL" id="SIO64108.1"/>
    </source>
</evidence>
<dbReference type="InterPro" id="IPR028957">
    <property type="entry name" value="Imm50"/>
</dbReference>
<keyword evidence="2" id="KW-1185">Reference proteome</keyword>
<name>A0A1N6L5R8_9BURK</name>
<sequence>MTYDIGYHVYQRSDGSYVYGFEVARESSEGWFGSGASPLDFEGPRHGAEARVRELIEQQIECLPEHYESERFNRHQETDESVVTDGWLIRRIYGYWPAFHDAQLLEVSLRRYALGDKQQADMEMCIHHGGQDNPEWNGENLHCKLTFQLKDVAGDEFSTEEVNVPNWINDMRFSRRDDGRIDVDVEPSAGLPIFLHCAVVRLVSVEPYTGKEFI</sequence>
<organism evidence="1 2">
    <name type="scientific">Paraburkholderia phenazinium</name>
    <dbReference type="NCBI Taxonomy" id="60549"/>
    <lineage>
        <taxon>Bacteria</taxon>
        <taxon>Pseudomonadati</taxon>
        <taxon>Pseudomonadota</taxon>
        <taxon>Betaproteobacteria</taxon>
        <taxon>Burkholderiales</taxon>
        <taxon>Burkholderiaceae</taxon>
        <taxon>Paraburkholderia</taxon>
    </lineage>
</organism>
<protein>
    <submittedName>
        <fullName evidence="1">Immunity protein 50</fullName>
    </submittedName>
</protein>
<proteinExistence type="predicted"/>
<dbReference type="Proteomes" id="UP000185151">
    <property type="component" value="Unassembled WGS sequence"/>
</dbReference>
<evidence type="ECO:0000313" key="2">
    <source>
        <dbReference type="Proteomes" id="UP000185151"/>
    </source>
</evidence>
<gene>
    <name evidence="1" type="ORF">SAMN05444165_6117</name>
</gene>
<dbReference type="EMBL" id="FSRU01000002">
    <property type="protein sequence ID" value="SIO64108.1"/>
    <property type="molecule type" value="Genomic_DNA"/>
</dbReference>
<dbReference type="Pfam" id="PF15594">
    <property type="entry name" value="Imm50"/>
    <property type="match status" value="1"/>
</dbReference>